<proteinExistence type="predicted"/>
<keyword evidence="3" id="KW-1185">Reference proteome</keyword>
<feature type="region of interest" description="Disordered" evidence="1">
    <location>
        <begin position="31"/>
        <end position="145"/>
    </location>
</feature>
<evidence type="ECO:0000256" key="1">
    <source>
        <dbReference type="SAM" id="MobiDB-lite"/>
    </source>
</evidence>
<feature type="compositionally biased region" description="Basic residues" evidence="1">
    <location>
        <begin position="94"/>
        <end position="103"/>
    </location>
</feature>
<gene>
    <name evidence="2" type="ORF">WA026_001885</name>
</gene>
<dbReference type="EMBL" id="JARQZJ010000091">
    <property type="protein sequence ID" value="KAK9883698.1"/>
    <property type="molecule type" value="Genomic_DNA"/>
</dbReference>
<feature type="compositionally biased region" description="Basic and acidic residues" evidence="1">
    <location>
        <begin position="66"/>
        <end position="76"/>
    </location>
</feature>
<evidence type="ECO:0000313" key="3">
    <source>
        <dbReference type="Proteomes" id="UP001431783"/>
    </source>
</evidence>
<accession>A0AAW1UT42</accession>
<evidence type="ECO:0000313" key="2">
    <source>
        <dbReference type="EMBL" id="KAK9883698.1"/>
    </source>
</evidence>
<sequence length="271" mass="31410">MELKEYKILSVVIYSCITKFHYGKKEEKRRLSADLKNWPSLPERRKIPTSWSDSSDMSDSEMEIEYTSKSRKEENSSKNTRKKRERKVLLLQKANKRRKKNKRITTPTKSIETESLRTSDNSGIPTEIPRRTVKSPDIPTPSRTDVQNQYQALSDTGDIPPRNQETKPKIPPIILRDTAIWCKLTKVLTTKRLNYSKAKTNPGRFHTFRFHEEKPLKVVIRGLPISVSPEDIMEDLRNQKYPVISVFIQNDKLPEETITSHHGYTKEGTGG</sequence>
<dbReference type="Proteomes" id="UP001431783">
    <property type="component" value="Unassembled WGS sequence"/>
</dbReference>
<comment type="caution">
    <text evidence="2">The sequence shown here is derived from an EMBL/GenBank/DDBJ whole genome shotgun (WGS) entry which is preliminary data.</text>
</comment>
<reference evidence="2 3" key="1">
    <citation type="submission" date="2023-03" db="EMBL/GenBank/DDBJ databases">
        <title>Genome insight into feeding habits of ladybird beetles.</title>
        <authorList>
            <person name="Li H.-S."/>
            <person name="Huang Y.-H."/>
            <person name="Pang H."/>
        </authorList>
    </citation>
    <scope>NUCLEOTIDE SEQUENCE [LARGE SCALE GENOMIC DNA]</scope>
    <source>
        <strain evidence="2">SYSU_2023b</strain>
        <tissue evidence="2">Whole body</tissue>
    </source>
</reference>
<dbReference type="AlphaFoldDB" id="A0AAW1UT42"/>
<protein>
    <submittedName>
        <fullName evidence="2">Uncharacterized protein</fullName>
    </submittedName>
</protein>
<organism evidence="2 3">
    <name type="scientific">Henosepilachna vigintioctopunctata</name>
    <dbReference type="NCBI Taxonomy" id="420089"/>
    <lineage>
        <taxon>Eukaryota</taxon>
        <taxon>Metazoa</taxon>
        <taxon>Ecdysozoa</taxon>
        <taxon>Arthropoda</taxon>
        <taxon>Hexapoda</taxon>
        <taxon>Insecta</taxon>
        <taxon>Pterygota</taxon>
        <taxon>Neoptera</taxon>
        <taxon>Endopterygota</taxon>
        <taxon>Coleoptera</taxon>
        <taxon>Polyphaga</taxon>
        <taxon>Cucujiformia</taxon>
        <taxon>Coccinelloidea</taxon>
        <taxon>Coccinellidae</taxon>
        <taxon>Epilachninae</taxon>
        <taxon>Epilachnini</taxon>
        <taxon>Henosepilachna</taxon>
    </lineage>
</organism>
<name>A0AAW1UT42_9CUCU</name>